<dbReference type="Proteomes" id="UP000002067">
    <property type="component" value="Chromosome"/>
</dbReference>
<protein>
    <submittedName>
        <fullName evidence="1">Uncharacterized protein</fullName>
    </submittedName>
</protein>
<proteinExistence type="predicted"/>
<name>A0A809N2K6_LACRG</name>
<dbReference type="EMBL" id="AP011548">
    <property type="protein sequence ID" value="BAI43120.1"/>
    <property type="molecule type" value="Genomic_DNA"/>
</dbReference>
<evidence type="ECO:0000313" key="2">
    <source>
        <dbReference type="Proteomes" id="UP000002067"/>
    </source>
</evidence>
<reference evidence="1 2" key="1">
    <citation type="journal article" date="2009" name="J. Bacteriol.">
        <title>Complete genome sequence of the probiotic Lactobacillus rhamnosus ATCC 53103.</title>
        <authorList>
            <person name="Morita H."/>
            <person name="Toh H."/>
            <person name="Oshima K."/>
            <person name="Murakami M."/>
            <person name="Taylor T.D."/>
            <person name="Igimi S."/>
            <person name="Hattori M."/>
        </authorList>
    </citation>
    <scope>NUCLEOTIDE SEQUENCE [LARGE SCALE GENOMIC DNA]</scope>
    <source>
        <strain evidence="2">ATCC 53103 / LMG 18243 / GG [Tokyo]</strain>
    </source>
</reference>
<accession>A0A809N2K6</accession>
<dbReference type="RefSeq" id="WP_005688258.1">
    <property type="nucleotide sequence ID" value="NC_013198.1"/>
</dbReference>
<sequence length="99" mass="11669">MKDLLIKHQLEECHPIREYKAQTILKVLSMAKKRNDCNAKIRALRQANQQTNDIVDQILAEIKKDRTAFCREHCGLYQLREQRVNHILNTLTTEQKQAI</sequence>
<dbReference type="KEGG" id="lrg:LRHM_2593"/>
<gene>
    <name evidence="1" type="ordered locus">LRHM_2593</name>
</gene>
<dbReference type="KEGG" id="lrh:LGG_02700"/>
<organism evidence="1 2">
    <name type="scientific">Lacticaseibacillus rhamnosus (strain ATCC 53103 / LMG 18243 / GG)</name>
    <name type="common">Lactobacillus rhamnosus</name>
    <dbReference type="NCBI Taxonomy" id="568703"/>
    <lineage>
        <taxon>Bacteria</taxon>
        <taxon>Bacillati</taxon>
        <taxon>Bacillota</taxon>
        <taxon>Bacilli</taxon>
        <taxon>Lactobacillales</taxon>
        <taxon>Lactobacillaceae</taxon>
        <taxon>Lacticaseibacillus</taxon>
    </lineage>
</organism>
<dbReference type="AlphaFoldDB" id="A0A809N2K6"/>
<evidence type="ECO:0000313" key="1">
    <source>
        <dbReference type="EMBL" id="BAI43120.1"/>
    </source>
</evidence>